<sequence length="38" mass="4253">MAVSLSNLTLLASTADFNCRYDGAYGTRKFKALKYYKA</sequence>
<organism evidence="1 2">
    <name type="scientific">Campylobacter showae RM3277</name>
    <dbReference type="NCBI Taxonomy" id="553219"/>
    <lineage>
        <taxon>Bacteria</taxon>
        <taxon>Pseudomonadati</taxon>
        <taxon>Campylobacterota</taxon>
        <taxon>Epsilonproteobacteria</taxon>
        <taxon>Campylobacterales</taxon>
        <taxon>Campylobacteraceae</taxon>
        <taxon>Campylobacter</taxon>
    </lineage>
</organism>
<dbReference type="AlphaFoldDB" id="C6RDZ2"/>
<dbReference type="Proteomes" id="UP000003107">
    <property type="component" value="Unassembled WGS sequence"/>
</dbReference>
<comment type="caution">
    <text evidence="1">The sequence shown here is derived from an EMBL/GenBank/DDBJ whole genome shotgun (WGS) entry which is preliminary data.</text>
</comment>
<evidence type="ECO:0000313" key="2">
    <source>
        <dbReference type="Proteomes" id="UP000003107"/>
    </source>
</evidence>
<accession>C6RDZ2</accession>
<protein>
    <submittedName>
        <fullName evidence="1">Uncharacterized protein</fullName>
    </submittedName>
</protein>
<evidence type="ECO:0000313" key="1">
    <source>
        <dbReference type="EMBL" id="EET80403.1"/>
    </source>
</evidence>
<reference evidence="1 2" key="1">
    <citation type="submission" date="2009-07" db="EMBL/GenBank/DDBJ databases">
        <authorList>
            <person name="Madupu R."/>
            <person name="Sebastian Y."/>
            <person name="Durkin A.S."/>
            <person name="Torralba M."/>
            <person name="Methe B."/>
            <person name="Sutton G.G."/>
            <person name="Strausberg R.L."/>
            <person name="Nelson K.E."/>
        </authorList>
    </citation>
    <scope>NUCLEOTIDE SEQUENCE [LARGE SCALE GENOMIC DNA]</scope>
    <source>
        <strain evidence="1 2">RM3277</strain>
    </source>
</reference>
<keyword evidence="2" id="KW-1185">Reference proteome</keyword>
<name>C6RDZ2_9BACT</name>
<proteinExistence type="predicted"/>
<gene>
    <name evidence="1" type="ORF">CAMSH0001_2119</name>
</gene>
<dbReference type="EMBL" id="ACVQ01000013">
    <property type="protein sequence ID" value="EET80403.1"/>
    <property type="molecule type" value="Genomic_DNA"/>
</dbReference>